<reference evidence="2" key="1">
    <citation type="submission" date="2016-06" db="EMBL/GenBank/DDBJ databases">
        <authorList>
            <person name="Varghese N."/>
            <person name="Submissions Spin"/>
        </authorList>
    </citation>
    <scope>NUCLEOTIDE SEQUENCE [LARGE SCALE GENOMIC DNA]</scope>
    <source>
        <strain evidence="2">DSM 43816</strain>
    </source>
</reference>
<accession>A0A1C4ZJL7</accession>
<name>A0A1C4ZJL7_MICEC</name>
<gene>
    <name evidence="1" type="ORF">GA0070618_5350</name>
</gene>
<evidence type="ECO:0000313" key="2">
    <source>
        <dbReference type="Proteomes" id="UP000198253"/>
    </source>
</evidence>
<dbReference type="AlphaFoldDB" id="A0A1C4ZJL7"/>
<protein>
    <submittedName>
        <fullName evidence="1">Uncharacterized protein</fullName>
    </submittedName>
</protein>
<dbReference type="Proteomes" id="UP000198253">
    <property type="component" value="Chromosome I"/>
</dbReference>
<proteinExistence type="predicted"/>
<organism evidence="1 2">
    <name type="scientific">Micromonospora echinospora</name>
    <name type="common">Micromonospora purpurea</name>
    <dbReference type="NCBI Taxonomy" id="1877"/>
    <lineage>
        <taxon>Bacteria</taxon>
        <taxon>Bacillati</taxon>
        <taxon>Actinomycetota</taxon>
        <taxon>Actinomycetes</taxon>
        <taxon>Micromonosporales</taxon>
        <taxon>Micromonosporaceae</taxon>
        <taxon>Micromonospora</taxon>
    </lineage>
</organism>
<dbReference type="RefSeq" id="WP_276328527.1">
    <property type="nucleotide sequence ID" value="NZ_LT607413.1"/>
</dbReference>
<sequence>MVLAAVSRTVATDAVLATVPEPTEFLRDIERTQSGRSQVGVVG</sequence>
<evidence type="ECO:0000313" key="1">
    <source>
        <dbReference type="EMBL" id="SCF33079.1"/>
    </source>
</evidence>
<dbReference type="EMBL" id="LT607413">
    <property type="protein sequence ID" value="SCF33079.1"/>
    <property type="molecule type" value="Genomic_DNA"/>
</dbReference>
<keyword evidence="2" id="KW-1185">Reference proteome</keyword>
<dbReference type="InParanoid" id="A0A1C4ZJL7"/>